<dbReference type="GO" id="GO:0048268">
    <property type="term" value="P:clathrin coat assembly"/>
    <property type="evidence" value="ECO:0007669"/>
    <property type="project" value="InterPro"/>
</dbReference>
<keyword evidence="12" id="KW-1185">Reference proteome</keyword>
<dbReference type="EMBL" id="PDCK01000042">
    <property type="protein sequence ID" value="PRQ37669.1"/>
    <property type="molecule type" value="Genomic_DNA"/>
</dbReference>
<organism evidence="11 12">
    <name type="scientific">Rosa chinensis</name>
    <name type="common">China rose</name>
    <dbReference type="NCBI Taxonomy" id="74649"/>
    <lineage>
        <taxon>Eukaryota</taxon>
        <taxon>Viridiplantae</taxon>
        <taxon>Streptophyta</taxon>
        <taxon>Embryophyta</taxon>
        <taxon>Tracheophyta</taxon>
        <taxon>Spermatophyta</taxon>
        <taxon>Magnoliopsida</taxon>
        <taxon>eudicotyledons</taxon>
        <taxon>Gunneridae</taxon>
        <taxon>Pentapetalae</taxon>
        <taxon>rosids</taxon>
        <taxon>fabids</taxon>
        <taxon>Rosales</taxon>
        <taxon>Rosaceae</taxon>
        <taxon>Rosoideae</taxon>
        <taxon>Rosoideae incertae sedis</taxon>
        <taxon>Rosa</taxon>
    </lineage>
</organism>
<dbReference type="SUPFAM" id="SSF48464">
    <property type="entry name" value="ENTH/VHS domain"/>
    <property type="match status" value="1"/>
</dbReference>
<feature type="region of interest" description="Disordered" evidence="9">
    <location>
        <begin position="505"/>
        <end position="601"/>
    </location>
</feature>
<dbReference type="SMART" id="SM00273">
    <property type="entry name" value="ENTH"/>
    <property type="match status" value="1"/>
</dbReference>
<feature type="compositionally biased region" description="Polar residues" evidence="9">
    <location>
        <begin position="368"/>
        <end position="384"/>
    </location>
</feature>
<name>A0A2P6QU53_ROSCH</name>
<feature type="compositionally biased region" description="Pro residues" evidence="9">
    <location>
        <begin position="546"/>
        <end position="564"/>
    </location>
</feature>
<dbReference type="Proteomes" id="UP000238479">
    <property type="component" value="Chromosome 4"/>
</dbReference>
<evidence type="ECO:0000256" key="5">
    <source>
        <dbReference type="ARBA" id="ARBA00023034"/>
    </source>
</evidence>
<feature type="region of interest" description="Disordered" evidence="9">
    <location>
        <begin position="364"/>
        <end position="384"/>
    </location>
</feature>
<proteinExistence type="predicted"/>
<keyword evidence="8" id="KW-0968">Cytoplasmic vesicle</keyword>
<dbReference type="PANTHER" id="PTHR22951:SF32">
    <property type="entry name" value="OS06G0175500 PROTEIN"/>
    <property type="match status" value="1"/>
</dbReference>
<dbReference type="OMA" id="KTHTWQV"/>
<dbReference type="GO" id="GO:0032050">
    <property type="term" value="F:clathrin heavy chain binding"/>
    <property type="evidence" value="ECO:0007669"/>
    <property type="project" value="TreeGrafter"/>
</dbReference>
<keyword evidence="5" id="KW-0333">Golgi apparatus</keyword>
<dbReference type="GO" id="GO:0030136">
    <property type="term" value="C:clathrin-coated vesicle"/>
    <property type="evidence" value="ECO:0007669"/>
    <property type="project" value="UniProtKB-SubCell"/>
</dbReference>
<dbReference type="InterPro" id="IPR011417">
    <property type="entry name" value="ANTH_dom"/>
</dbReference>
<dbReference type="GO" id="GO:0005905">
    <property type="term" value="C:clathrin-coated pit"/>
    <property type="evidence" value="ECO:0007669"/>
    <property type="project" value="UniProtKB-SubCell"/>
</dbReference>
<dbReference type="GO" id="GO:0072583">
    <property type="term" value="P:clathrin-dependent endocytosis"/>
    <property type="evidence" value="ECO:0007669"/>
    <property type="project" value="InterPro"/>
</dbReference>
<keyword evidence="4" id="KW-0254">Endocytosis</keyword>
<evidence type="ECO:0000256" key="9">
    <source>
        <dbReference type="SAM" id="MobiDB-lite"/>
    </source>
</evidence>
<dbReference type="AlphaFoldDB" id="A0A2P6QU53"/>
<gene>
    <name evidence="11" type="ORF">RchiOBHm_Chr4g0405191</name>
</gene>
<reference evidence="11 12" key="1">
    <citation type="journal article" date="2018" name="Nat. Genet.">
        <title>The Rosa genome provides new insights in the design of modern roses.</title>
        <authorList>
            <person name="Bendahmane M."/>
        </authorList>
    </citation>
    <scope>NUCLEOTIDE SEQUENCE [LARGE SCALE GENOMIC DNA]</scope>
    <source>
        <strain evidence="12">cv. Old Blush</strain>
    </source>
</reference>
<dbReference type="GO" id="GO:0006900">
    <property type="term" value="P:vesicle budding from membrane"/>
    <property type="evidence" value="ECO:0007669"/>
    <property type="project" value="TreeGrafter"/>
</dbReference>
<dbReference type="InterPro" id="IPR048050">
    <property type="entry name" value="ANTH_N_plant"/>
</dbReference>
<dbReference type="InterPro" id="IPR014712">
    <property type="entry name" value="ANTH_dom_sf"/>
</dbReference>
<protein>
    <submittedName>
        <fullName evidence="11">Putative ANTH domain-containing protein</fullName>
    </submittedName>
</protein>
<evidence type="ECO:0000313" key="11">
    <source>
        <dbReference type="EMBL" id="PRQ37669.1"/>
    </source>
</evidence>
<feature type="compositionally biased region" description="Pro residues" evidence="9">
    <location>
        <begin position="583"/>
        <end position="601"/>
    </location>
</feature>
<dbReference type="CDD" id="cd03564">
    <property type="entry name" value="ANTH_N"/>
    <property type="match status" value="1"/>
</dbReference>
<dbReference type="SUPFAM" id="SSF89009">
    <property type="entry name" value="GAT-like domain"/>
    <property type="match status" value="1"/>
</dbReference>
<dbReference type="PRINTS" id="PR01217">
    <property type="entry name" value="PRICHEXTENSN"/>
</dbReference>
<evidence type="ECO:0000256" key="3">
    <source>
        <dbReference type="ARBA" id="ARBA00004600"/>
    </source>
</evidence>
<keyword evidence="7" id="KW-0168">Coated pit</keyword>
<evidence type="ECO:0000259" key="10">
    <source>
        <dbReference type="PROSITE" id="PS50942"/>
    </source>
</evidence>
<evidence type="ECO:0000256" key="7">
    <source>
        <dbReference type="ARBA" id="ARBA00023176"/>
    </source>
</evidence>
<feature type="domain" description="ENTH" evidence="10">
    <location>
        <begin position="22"/>
        <end position="160"/>
    </location>
</feature>
<dbReference type="InterPro" id="IPR008942">
    <property type="entry name" value="ENTH_VHS"/>
</dbReference>
<comment type="subcellular location">
    <subcellularLocation>
        <location evidence="1">Cytoplasmic vesicle</location>
        <location evidence="1">Clathrin-coated vesicle</location>
    </subcellularLocation>
    <subcellularLocation>
        <location evidence="2">Golgi apparatus</location>
    </subcellularLocation>
    <subcellularLocation>
        <location evidence="3">Membrane</location>
        <location evidence="3">Clathrin-coated pit</location>
    </subcellularLocation>
</comment>
<dbReference type="PANTHER" id="PTHR22951">
    <property type="entry name" value="CLATHRIN ASSEMBLY PROTEIN"/>
    <property type="match status" value="1"/>
</dbReference>
<evidence type="ECO:0000256" key="2">
    <source>
        <dbReference type="ARBA" id="ARBA00004555"/>
    </source>
</evidence>
<dbReference type="GO" id="GO:0005546">
    <property type="term" value="F:phosphatidylinositol-4,5-bisphosphate binding"/>
    <property type="evidence" value="ECO:0007669"/>
    <property type="project" value="TreeGrafter"/>
</dbReference>
<evidence type="ECO:0000256" key="6">
    <source>
        <dbReference type="ARBA" id="ARBA00023136"/>
    </source>
</evidence>
<dbReference type="Gene3D" id="1.20.58.150">
    <property type="entry name" value="ANTH domain"/>
    <property type="match status" value="1"/>
</dbReference>
<dbReference type="InterPro" id="IPR013809">
    <property type="entry name" value="ENTH"/>
</dbReference>
<keyword evidence="6" id="KW-0472">Membrane</keyword>
<feature type="compositionally biased region" description="Low complexity" evidence="9">
    <location>
        <begin position="565"/>
        <end position="582"/>
    </location>
</feature>
<dbReference type="Gene3D" id="1.25.40.90">
    <property type="match status" value="1"/>
</dbReference>
<dbReference type="GO" id="GO:0000149">
    <property type="term" value="F:SNARE binding"/>
    <property type="evidence" value="ECO:0007669"/>
    <property type="project" value="TreeGrafter"/>
</dbReference>
<dbReference type="InterPro" id="IPR045192">
    <property type="entry name" value="AP180-like"/>
</dbReference>
<evidence type="ECO:0000256" key="4">
    <source>
        <dbReference type="ARBA" id="ARBA00022583"/>
    </source>
</evidence>
<evidence type="ECO:0000313" key="12">
    <source>
        <dbReference type="Proteomes" id="UP000238479"/>
    </source>
</evidence>
<accession>A0A2P6QU53</accession>
<dbReference type="GO" id="GO:0005545">
    <property type="term" value="F:1-phosphatidylinositol binding"/>
    <property type="evidence" value="ECO:0007669"/>
    <property type="project" value="InterPro"/>
</dbReference>
<sequence length="601" mass="66460">MAAGAGSQQSLRKALKSVGLAKANGEFKVLDNAISKATRHDDALPKEKHVITILRAIPASRPRAEVAYCIHALARRLSKAHSWKVALKTVMVIHRALREVDDTFCDALIKYSWSRGHILNISHSWDETSPSAWGYSTWVRLYASYLEERLECFRVLKYDVQKDHLRTKELETPDLLRHLPALQQLLSRLLDCQVAGESAKLYAAITDGIVNLVDKFFEMQRDDAVKALEIYKKSGSQAERLFEFFEICRSLNFGRGLKTVRIQQLPESFLTTMEDYVKEASGVVMLELPPTIEDQTDAPKETVVVEGDLLIDHDDNKEQKSAPQHPSDQSEAAATTQIFDLLSFDEVIPVTSESDENNSLALAIVPSENPTDSKTDGLNSTTSNSSWEIELFTPTSNGAAVQETPSTSNAAGVAETKLAGGLDRSTLDSLYDNAMASTPNQNNMYSPAALAPSNPFEDVATSSYQFQDPYYASSNAPTPANLQMAIMTQQQQYFMMMQQQQVQQLESPSIVQNPPSPYQNPLSPFQNLPNPFQNPPSPFQNLPNPFQNPPTPSPSQNPPTPSPLQNPSSPFQNLPNPFQNSPTPSPSQNPSTPSPPFQNPT</sequence>
<dbReference type="Pfam" id="PF07651">
    <property type="entry name" value="ANTH"/>
    <property type="match status" value="1"/>
</dbReference>
<dbReference type="STRING" id="74649.A0A2P6QU53"/>
<comment type="caution">
    <text evidence="11">The sequence shown here is derived from an EMBL/GenBank/DDBJ whole genome shotgun (WGS) entry which is preliminary data.</text>
</comment>
<evidence type="ECO:0000256" key="1">
    <source>
        <dbReference type="ARBA" id="ARBA00004132"/>
    </source>
</evidence>
<evidence type="ECO:0000256" key="8">
    <source>
        <dbReference type="ARBA" id="ARBA00023329"/>
    </source>
</evidence>
<dbReference type="PROSITE" id="PS50942">
    <property type="entry name" value="ENTH"/>
    <property type="match status" value="1"/>
</dbReference>
<dbReference type="GO" id="GO:0005794">
    <property type="term" value="C:Golgi apparatus"/>
    <property type="evidence" value="ECO:0007669"/>
    <property type="project" value="UniProtKB-SubCell"/>
</dbReference>
<dbReference type="Gramene" id="PRQ37669">
    <property type="protein sequence ID" value="PRQ37669"/>
    <property type="gene ID" value="RchiOBHm_Chr4g0405191"/>
</dbReference>